<evidence type="ECO:0000256" key="3">
    <source>
        <dbReference type="ARBA" id="ARBA00023002"/>
    </source>
</evidence>
<evidence type="ECO:0000259" key="5">
    <source>
        <dbReference type="Pfam" id="PF00296"/>
    </source>
</evidence>
<dbReference type="InterPro" id="IPR036661">
    <property type="entry name" value="Luciferase-like_sf"/>
</dbReference>
<accession>A0A0S3EZB4</accession>
<evidence type="ECO:0000313" key="7">
    <source>
        <dbReference type="Proteomes" id="UP000056968"/>
    </source>
</evidence>
<dbReference type="EMBL" id="CP013264">
    <property type="protein sequence ID" value="ALR20776.1"/>
    <property type="molecule type" value="Genomic_DNA"/>
</dbReference>
<evidence type="ECO:0000313" key="6">
    <source>
        <dbReference type="EMBL" id="ALR20776.1"/>
    </source>
</evidence>
<evidence type="ECO:0000256" key="1">
    <source>
        <dbReference type="ARBA" id="ARBA00022630"/>
    </source>
</evidence>
<dbReference type="AlphaFoldDB" id="A0A0S3EZB4"/>
<gene>
    <name evidence="6" type="ORF">ATN00_11180</name>
</gene>
<protein>
    <submittedName>
        <fullName evidence="6">LLM class F420-dependent oxidoreductase</fullName>
    </submittedName>
</protein>
<keyword evidence="3" id="KW-0560">Oxidoreductase</keyword>
<dbReference type="PANTHER" id="PTHR42847">
    <property type="entry name" value="ALKANESULFONATE MONOOXYGENASE"/>
    <property type="match status" value="1"/>
</dbReference>
<reference evidence="6 7" key="1">
    <citation type="submission" date="2015-11" db="EMBL/GenBank/DDBJ databases">
        <title>A Two-component Flavoprotein Monooxygenase System MeaXY Responsible for para-Hydroxylation of 2-Methyl-6-ethylaniline and 2,6-Diethylaniline in Sphingobium baderi DE-13.</title>
        <authorList>
            <person name="Cheng M."/>
            <person name="Meng Q."/>
            <person name="Yang Y."/>
            <person name="Chu C."/>
            <person name="Yan X."/>
            <person name="He J."/>
            <person name="Li S."/>
        </authorList>
    </citation>
    <scope>NUCLEOTIDE SEQUENCE [LARGE SCALE GENOMIC DNA]</scope>
    <source>
        <strain evidence="6 7">DE-13</strain>
    </source>
</reference>
<evidence type="ECO:0000256" key="2">
    <source>
        <dbReference type="ARBA" id="ARBA00022643"/>
    </source>
</evidence>
<dbReference type="GO" id="GO:0046306">
    <property type="term" value="P:alkanesulfonate catabolic process"/>
    <property type="evidence" value="ECO:0007669"/>
    <property type="project" value="TreeGrafter"/>
</dbReference>
<dbReference type="NCBIfam" id="TIGR03619">
    <property type="entry name" value="F420_Rv2161c"/>
    <property type="match status" value="1"/>
</dbReference>
<dbReference type="InterPro" id="IPR011251">
    <property type="entry name" value="Luciferase-like_dom"/>
</dbReference>
<organism evidence="6 7">
    <name type="scientific">Sphingobium baderi</name>
    <dbReference type="NCBI Taxonomy" id="1332080"/>
    <lineage>
        <taxon>Bacteria</taxon>
        <taxon>Pseudomonadati</taxon>
        <taxon>Pseudomonadota</taxon>
        <taxon>Alphaproteobacteria</taxon>
        <taxon>Sphingomonadales</taxon>
        <taxon>Sphingomonadaceae</taxon>
        <taxon>Sphingobium</taxon>
    </lineage>
</organism>
<dbReference type="RefSeq" id="WP_062064713.1">
    <property type="nucleotide sequence ID" value="NZ_CP013264.1"/>
</dbReference>
<sequence>MKINIAIPHALEIPALTQPWELTLDHKDVLRAMKLADDLGFHKCMLGEHFLIPSDHLEASGAFWHHGTVFLAGIAGATERLGLASSINILPLQNAIVQAKAWSTIDWLSGGRGTAVVAVGWLKEEFDLLGVPFRERGAICDEYVQAMIALWTEDKPEFEGKYVSFKDVGYEPKPRNLPLWFGGDAEAPLKRIAKWGDGWNPFLTPPSQFPEALDFIRSQPDYHGRPIELFFPIEAMKLGDGHVENKAAAETIGSWNVQQTIDLCGWLGELGVTETIIPLPPLDSFDAYLDRMRWVAQEIMPKMG</sequence>
<dbReference type="GO" id="GO:0008726">
    <property type="term" value="F:alkanesulfonate monooxygenase activity"/>
    <property type="evidence" value="ECO:0007669"/>
    <property type="project" value="TreeGrafter"/>
</dbReference>
<keyword evidence="4" id="KW-0503">Monooxygenase</keyword>
<dbReference type="OrthoDB" id="5728724at2"/>
<dbReference type="InterPro" id="IPR050172">
    <property type="entry name" value="SsuD_RutA_monooxygenase"/>
</dbReference>
<dbReference type="STRING" id="1332080.ATN00_11180"/>
<dbReference type="Gene3D" id="3.20.20.30">
    <property type="entry name" value="Luciferase-like domain"/>
    <property type="match status" value="1"/>
</dbReference>
<dbReference type="PANTHER" id="PTHR42847:SF4">
    <property type="entry name" value="ALKANESULFONATE MONOOXYGENASE-RELATED"/>
    <property type="match status" value="1"/>
</dbReference>
<dbReference type="Pfam" id="PF00296">
    <property type="entry name" value="Bac_luciferase"/>
    <property type="match status" value="1"/>
</dbReference>
<dbReference type="Proteomes" id="UP000056968">
    <property type="component" value="Chromosome"/>
</dbReference>
<dbReference type="InterPro" id="IPR019921">
    <property type="entry name" value="Lucif-like_OxRdtase_Rv2161c"/>
</dbReference>
<evidence type="ECO:0000256" key="4">
    <source>
        <dbReference type="ARBA" id="ARBA00023033"/>
    </source>
</evidence>
<dbReference type="KEGG" id="sbd:ATN00_11180"/>
<name>A0A0S3EZB4_9SPHN</name>
<keyword evidence="1" id="KW-0285">Flavoprotein</keyword>
<proteinExistence type="predicted"/>
<keyword evidence="7" id="KW-1185">Reference proteome</keyword>
<keyword evidence="2" id="KW-0288">FMN</keyword>
<feature type="domain" description="Luciferase-like" evidence="5">
    <location>
        <begin position="25"/>
        <end position="228"/>
    </location>
</feature>
<dbReference type="SUPFAM" id="SSF51679">
    <property type="entry name" value="Bacterial luciferase-like"/>
    <property type="match status" value="1"/>
</dbReference>